<keyword evidence="9 18" id="KW-0630">Potassium</keyword>
<evidence type="ECO:0000256" key="15">
    <source>
        <dbReference type="ARBA" id="ARBA00048238"/>
    </source>
</evidence>
<dbReference type="InterPro" id="IPR017953">
    <property type="entry name" value="Carbohydrate_kinase_pred_CS"/>
</dbReference>
<comment type="catalytic activity">
    <reaction evidence="1 18 19">
        <text>(6R)-NADHX = (6S)-NADHX</text>
        <dbReference type="Rhea" id="RHEA:32215"/>
        <dbReference type="ChEBI" id="CHEBI:64074"/>
        <dbReference type="ChEBI" id="CHEBI:64075"/>
        <dbReference type="EC" id="5.1.99.6"/>
    </reaction>
</comment>
<evidence type="ECO:0000256" key="12">
    <source>
        <dbReference type="ARBA" id="ARBA00023239"/>
    </source>
</evidence>
<dbReference type="EC" id="4.2.1.136" evidence="19"/>
<feature type="binding site" evidence="17">
    <location>
        <position position="363"/>
    </location>
    <ligand>
        <name>(6S)-NADPHX</name>
        <dbReference type="ChEBI" id="CHEBI:64076"/>
    </ligand>
</feature>
<dbReference type="SUPFAM" id="SSF53613">
    <property type="entry name" value="Ribokinase-like"/>
    <property type="match status" value="1"/>
</dbReference>
<name>A0A846ZGJ8_9GAMM</name>
<feature type="binding site" evidence="18">
    <location>
        <position position="159"/>
    </location>
    <ligand>
        <name>(6S)-NADPHX</name>
        <dbReference type="ChEBI" id="CHEBI:64076"/>
    </ligand>
</feature>
<dbReference type="AlphaFoldDB" id="A0A846ZGJ8"/>
<proteinExistence type="inferred from homology"/>
<keyword evidence="8 17" id="KW-0521">NADP</keyword>
<evidence type="ECO:0000256" key="13">
    <source>
        <dbReference type="ARBA" id="ARBA00023268"/>
    </source>
</evidence>
<evidence type="ECO:0000313" key="22">
    <source>
        <dbReference type="EMBL" id="NKZ37794.1"/>
    </source>
</evidence>
<organism evidence="22 23">
    <name type="scientific">Oleiagrimonas citrea</name>
    <dbReference type="NCBI Taxonomy" id="1665687"/>
    <lineage>
        <taxon>Bacteria</taxon>
        <taxon>Pseudomonadati</taxon>
        <taxon>Pseudomonadota</taxon>
        <taxon>Gammaproteobacteria</taxon>
        <taxon>Lysobacterales</taxon>
        <taxon>Rhodanobacteraceae</taxon>
        <taxon>Oleiagrimonas</taxon>
    </lineage>
</organism>
<dbReference type="Proteomes" id="UP000541636">
    <property type="component" value="Unassembled WGS sequence"/>
</dbReference>
<evidence type="ECO:0000256" key="3">
    <source>
        <dbReference type="ARBA" id="ARBA00006001"/>
    </source>
</evidence>
<feature type="binding site" evidence="18">
    <location>
        <position position="64"/>
    </location>
    <ligand>
        <name>K(+)</name>
        <dbReference type="ChEBI" id="CHEBI:29103"/>
    </ligand>
</feature>
<dbReference type="Pfam" id="PF01256">
    <property type="entry name" value="Carb_kinase"/>
    <property type="match status" value="1"/>
</dbReference>
<feature type="binding site" evidence="18">
    <location>
        <position position="126"/>
    </location>
    <ligand>
        <name>K(+)</name>
        <dbReference type="ChEBI" id="CHEBI:29103"/>
    </ligand>
</feature>
<keyword evidence="11 18" id="KW-0413">Isomerase</keyword>
<dbReference type="NCBIfam" id="TIGR00197">
    <property type="entry name" value="yjeF_nterm"/>
    <property type="match status" value="1"/>
</dbReference>
<accession>A0A846ZGJ8</accession>
<evidence type="ECO:0000256" key="19">
    <source>
        <dbReference type="PIRNR" id="PIRNR017184"/>
    </source>
</evidence>
<dbReference type="PANTHER" id="PTHR12592:SF0">
    <property type="entry name" value="ATP-DEPENDENT (S)-NAD(P)H-HYDRATE DEHYDRATASE"/>
    <property type="match status" value="1"/>
</dbReference>
<sequence>MKLLMQRALFTAAQVRAQDRHAIEELGVPGFTLMTRAAHAALGVLRTRWPQARSLLLLCGPGNNGGDAFLLGALALQAGLRAHALALSATSEGDALRARQAYEEAGGACGSADDAPDLSAFDVIVDGLFGTGLSRAPEGAAARLIEQVNASGRPLLALDLPSGLDADTGVAREPCVRAAATVTFVAHKRGLFTADAGDCCGALHLDRLELPPPGFQSPDAELLHAHGLPPRRRNSHKGANGHVLALGGDAGMGGAIRLCAEAALRAGAGLVSVATRAAHIGGLNAARPELMAHAVEAQADLEPLIRQASVLAIGPGLGQDDWGRALWQSARTRELPCVIDADALNLLAAQRVELPEHAVLTPHPGEAARLLQTDTASIQADRFAAARALAERYGAVVVLKGSGSLIAAPDGHVAVCPWGNPGMAAGGMGDVLTGVIAALLAQGLSPWEAAGLGVGLHARAGDHAAAAHGERGLLASDLFLPLRELLNADPN</sequence>
<dbReference type="PROSITE" id="PS51383">
    <property type="entry name" value="YJEF_C_3"/>
    <property type="match status" value="1"/>
</dbReference>
<protein>
    <recommendedName>
        <fullName evidence="19">Bifunctional NAD(P)H-hydrate repair enzyme</fullName>
    </recommendedName>
    <alternativeName>
        <fullName evidence="19">Nicotinamide nucleotide repair protein</fullName>
    </alternativeName>
    <domain>
        <recommendedName>
            <fullName evidence="19">ADP-dependent (S)-NAD(P)H-hydrate dehydratase</fullName>
            <ecNumber evidence="19">4.2.1.136</ecNumber>
        </recommendedName>
        <alternativeName>
            <fullName evidence="19">ADP-dependent NAD(P)HX dehydratase</fullName>
        </alternativeName>
    </domain>
    <domain>
        <recommendedName>
            <fullName evidence="19">NAD(P)H-hydrate epimerase</fullName>
            <ecNumber evidence="19">5.1.99.6</ecNumber>
        </recommendedName>
    </domain>
</protein>
<dbReference type="EC" id="5.1.99.6" evidence="19"/>
<keyword evidence="6 17" id="KW-0547">Nucleotide-binding</keyword>
<comment type="catalytic activity">
    <reaction evidence="2 18 19">
        <text>(6R)-NADPHX = (6S)-NADPHX</text>
        <dbReference type="Rhea" id="RHEA:32227"/>
        <dbReference type="ChEBI" id="CHEBI:64076"/>
        <dbReference type="ChEBI" id="CHEBI:64077"/>
        <dbReference type="EC" id="5.1.99.6"/>
    </reaction>
</comment>
<comment type="function">
    <text evidence="14 19">Bifunctional enzyme that catalyzes the epimerization of the S- and R-forms of NAD(P)HX and the dehydration of the S-form of NAD(P)HX at the expense of ADP, which is converted to AMP. This allows the repair of both epimers of NAD(P)HX, a damaged form of NAD(P)H that is a result of enzymatic or heat-dependent hydration.</text>
</comment>
<feature type="domain" description="YjeF C-terminal" evidence="20">
    <location>
        <begin position="220"/>
        <end position="489"/>
    </location>
</feature>
<dbReference type="SUPFAM" id="SSF64153">
    <property type="entry name" value="YjeF N-terminal domain-like"/>
    <property type="match status" value="1"/>
</dbReference>
<feature type="binding site" evidence="18">
    <location>
        <begin position="130"/>
        <end position="136"/>
    </location>
    <ligand>
        <name>(6S)-NADPHX</name>
        <dbReference type="ChEBI" id="CHEBI:64076"/>
    </ligand>
</feature>
<comment type="caution">
    <text evidence="18">Lacks conserved residue(s) required for the propagation of feature annotation.</text>
</comment>
<dbReference type="Gene3D" id="3.40.1190.20">
    <property type="match status" value="1"/>
</dbReference>
<feature type="binding site" evidence="18">
    <location>
        <position position="162"/>
    </location>
    <ligand>
        <name>K(+)</name>
        <dbReference type="ChEBI" id="CHEBI:29103"/>
    </ligand>
</feature>
<comment type="similarity">
    <text evidence="18">Belongs to the NnrE/AIBP family.</text>
</comment>
<dbReference type="PROSITE" id="PS01050">
    <property type="entry name" value="YJEF_C_2"/>
    <property type="match status" value="1"/>
</dbReference>
<evidence type="ECO:0000256" key="9">
    <source>
        <dbReference type="ARBA" id="ARBA00022958"/>
    </source>
</evidence>
<dbReference type="GO" id="GO:0052855">
    <property type="term" value="F:ADP-dependent NAD(P)H-hydrate dehydratase activity"/>
    <property type="evidence" value="ECO:0007669"/>
    <property type="project" value="UniProtKB-UniRule"/>
</dbReference>
<dbReference type="InterPro" id="IPR000631">
    <property type="entry name" value="CARKD"/>
</dbReference>
<dbReference type="HAMAP" id="MF_01966">
    <property type="entry name" value="NADHX_epimerase"/>
    <property type="match status" value="1"/>
</dbReference>
<dbReference type="CDD" id="cd01171">
    <property type="entry name" value="YXKO-related"/>
    <property type="match status" value="1"/>
</dbReference>
<dbReference type="Pfam" id="PF03853">
    <property type="entry name" value="YjeF_N"/>
    <property type="match status" value="1"/>
</dbReference>
<comment type="catalytic activity">
    <reaction evidence="16 17 19">
        <text>(6S)-NADPHX + ADP = AMP + phosphate + NADPH + H(+)</text>
        <dbReference type="Rhea" id="RHEA:32235"/>
        <dbReference type="ChEBI" id="CHEBI:15378"/>
        <dbReference type="ChEBI" id="CHEBI:43474"/>
        <dbReference type="ChEBI" id="CHEBI:57783"/>
        <dbReference type="ChEBI" id="CHEBI:64076"/>
        <dbReference type="ChEBI" id="CHEBI:456215"/>
        <dbReference type="ChEBI" id="CHEBI:456216"/>
        <dbReference type="EC" id="4.2.1.136"/>
    </reaction>
</comment>
<comment type="similarity">
    <text evidence="3 19">In the N-terminal section; belongs to the NnrE/AIBP family.</text>
</comment>
<keyword evidence="5 18" id="KW-0479">Metal-binding</keyword>
<evidence type="ECO:0000256" key="18">
    <source>
        <dbReference type="HAMAP-Rule" id="MF_01966"/>
    </source>
</evidence>
<evidence type="ECO:0000256" key="2">
    <source>
        <dbReference type="ARBA" id="ARBA00000909"/>
    </source>
</evidence>
<evidence type="ECO:0000256" key="10">
    <source>
        <dbReference type="ARBA" id="ARBA00023027"/>
    </source>
</evidence>
<dbReference type="PROSITE" id="PS51385">
    <property type="entry name" value="YJEF_N"/>
    <property type="match status" value="1"/>
</dbReference>
<comment type="caution">
    <text evidence="22">The sequence shown here is derived from an EMBL/GenBank/DDBJ whole genome shotgun (WGS) entry which is preliminary data.</text>
</comment>
<keyword evidence="7 17" id="KW-0067">ATP-binding</keyword>
<feature type="binding site" evidence="17">
    <location>
        <position position="316"/>
    </location>
    <ligand>
        <name>(6S)-NADPHX</name>
        <dbReference type="ChEBI" id="CHEBI:64076"/>
    </ligand>
</feature>
<comment type="function">
    <text evidence="18">Catalyzes the epimerization of the S- and R-forms of NAD(P)HX, a damaged form of NAD(P)H that is a result of enzymatic or heat-dependent hydration. This is a prerequisite for the S-specific NAD(P)H-hydrate dehydratase to allow the repair of both epimers of NAD(P)HX.</text>
</comment>
<evidence type="ECO:0000259" key="20">
    <source>
        <dbReference type="PROSITE" id="PS51383"/>
    </source>
</evidence>
<evidence type="ECO:0000256" key="8">
    <source>
        <dbReference type="ARBA" id="ARBA00022857"/>
    </source>
</evidence>
<dbReference type="NCBIfam" id="TIGR00196">
    <property type="entry name" value="yjeF_cterm"/>
    <property type="match status" value="1"/>
</dbReference>
<evidence type="ECO:0000259" key="21">
    <source>
        <dbReference type="PROSITE" id="PS51385"/>
    </source>
</evidence>
<evidence type="ECO:0000256" key="1">
    <source>
        <dbReference type="ARBA" id="ARBA00000013"/>
    </source>
</evidence>
<evidence type="ECO:0000256" key="7">
    <source>
        <dbReference type="ARBA" id="ARBA00022840"/>
    </source>
</evidence>
<comment type="similarity">
    <text evidence="4 19">In the C-terminal section; belongs to the NnrD/CARKD family.</text>
</comment>
<feature type="binding site" evidence="17">
    <location>
        <position position="430"/>
    </location>
    <ligand>
        <name>(6S)-NADPHX</name>
        <dbReference type="ChEBI" id="CHEBI:64076"/>
    </ligand>
</feature>
<evidence type="ECO:0000256" key="4">
    <source>
        <dbReference type="ARBA" id="ARBA00009524"/>
    </source>
</evidence>
<dbReference type="InterPro" id="IPR030677">
    <property type="entry name" value="Nnr"/>
</dbReference>
<comment type="subunit">
    <text evidence="17">Homotetramer.</text>
</comment>
<evidence type="ECO:0000256" key="17">
    <source>
        <dbReference type="HAMAP-Rule" id="MF_01965"/>
    </source>
</evidence>
<comment type="catalytic activity">
    <reaction evidence="15 17 19">
        <text>(6S)-NADHX + ADP = AMP + phosphate + NADH + H(+)</text>
        <dbReference type="Rhea" id="RHEA:32223"/>
        <dbReference type="ChEBI" id="CHEBI:15378"/>
        <dbReference type="ChEBI" id="CHEBI:43474"/>
        <dbReference type="ChEBI" id="CHEBI:57945"/>
        <dbReference type="ChEBI" id="CHEBI:64074"/>
        <dbReference type="ChEBI" id="CHEBI:456215"/>
        <dbReference type="ChEBI" id="CHEBI:456216"/>
        <dbReference type="EC" id="4.2.1.136"/>
    </reaction>
</comment>
<evidence type="ECO:0000256" key="14">
    <source>
        <dbReference type="ARBA" id="ARBA00025153"/>
    </source>
</evidence>
<dbReference type="Gene3D" id="3.40.50.10260">
    <property type="entry name" value="YjeF N-terminal domain"/>
    <property type="match status" value="1"/>
</dbReference>
<feature type="binding site" evidence="18">
    <location>
        <begin position="63"/>
        <end position="67"/>
    </location>
    <ligand>
        <name>(6S)-NADPHX</name>
        <dbReference type="ChEBI" id="CHEBI:64076"/>
    </ligand>
</feature>
<dbReference type="GO" id="GO:0046496">
    <property type="term" value="P:nicotinamide nucleotide metabolic process"/>
    <property type="evidence" value="ECO:0007669"/>
    <property type="project" value="UniProtKB-UniRule"/>
</dbReference>
<dbReference type="EMBL" id="JAAZQD010000001">
    <property type="protein sequence ID" value="NKZ37794.1"/>
    <property type="molecule type" value="Genomic_DNA"/>
</dbReference>
<dbReference type="GO" id="GO:0046872">
    <property type="term" value="F:metal ion binding"/>
    <property type="evidence" value="ECO:0007669"/>
    <property type="project" value="UniProtKB-UniRule"/>
</dbReference>
<keyword evidence="10 17" id="KW-0520">NAD</keyword>
<dbReference type="InterPro" id="IPR036652">
    <property type="entry name" value="YjeF_N_dom_sf"/>
</dbReference>
<comment type="cofactor">
    <cofactor evidence="17">
        <name>Mg(2+)</name>
        <dbReference type="ChEBI" id="CHEBI:18420"/>
    </cofactor>
</comment>
<dbReference type="PANTHER" id="PTHR12592">
    <property type="entry name" value="ATP-DEPENDENT (S)-NAD(P)H-HYDRATE DEHYDRATASE FAMILY MEMBER"/>
    <property type="match status" value="1"/>
</dbReference>
<keyword evidence="12 17" id="KW-0456">Lyase</keyword>
<evidence type="ECO:0000256" key="16">
    <source>
        <dbReference type="ARBA" id="ARBA00049209"/>
    </source>
</evidence>
<dbReference type="GO" id="GO:0110051">
    <property type="term" value="P:metabolite repair"/>
    <property type="evidence" value="ECO:0007669"/>
    <property type="project" value="TreeGrafter"/>
</dbReference>
<comment type="cofactor">
    <cofactor evidence="18 19">
        <name>K(+)</name>
        <dbReference type="ChEBI" id="CHEBI:29103"/>
    </cofactor>
    <text evidence="18 19">Binds 1 potassium ion per subunit.</text>
</comment>
<feature type="binding site" evidence="17">
    <location>
        <position position="429"/>
    </location>
    <ligand>
        <name>AMP</name>
        <dbReference type="ChEBI" id="CHEBI:456215"/>
    </ligand>
</feature>
<keyword evidence="23" id="KW-1185">Reference proteome</keyword>
<evidence type="ECO:0000313" key="23">
    <source>
        <dbReference type="Proteomes" id="UP000541636"/>
    </source>
</evidence>
<evidence type="ECO:0000256" key="5">
    <source>
        <dbReference type="ARBA" id="ARBA00022723"/>
    </source>
</evidence>
<evidence type="ECO:0000256" key="6">
    <source>
        <dbReference type="ARBA" id="ARBA00022741"/>
    </source>
</evidence>
<dbReference type="PIRSF" id="PIRSF017184">
    <property type="entry name" value="Nnr"/>
    <property type="match status" value="1"/>
</dbReference>
<feature type="binding site" evidence="17">
    <location>
        <position position="255"/>
    </location>
    <ligand>
        <name>(6S)-NADPHX</name>
        <dbReference type="ChEBI" id="CHEBI:64076"/>
    </ligand>
</feature>
<reference evidence="22 23" key="1">
    <citation type="journal article" date="2017" name="Int. J. Syst. Evol. Microbiol.">
        <title>Oleiagrimonas citrea sp. nov., a marine bacterium isolated from tidal flat sediment and emended description of the genus Oleiagrimonas Fang et al. 2015 and Oleiagrimonas soli.</title>
        <authorList>
            <person name="Yang S.H."/>
            <person name="Seo H.S."/>
            <person name="Seong C.N."/>
            <person name="Kwon K.K."/>
        </authorList>
    </citation>
    <scope>NUCLEOTIDE SEQUENCE [LARGE SCALE GENOMIC DNA]</scope>
    <source>
        <strain evidence="22 23">MEBiC09124</strain>
    </source>
</reference>
<evidence type="ECO:0000256" key="11">
    <source>
        <dbReference type="ARBA" id="ARBA00023235"/>
    </source>
</evidence>
<feature type="domain" description="YjeF N-terminal" evidence="21">
    <location>
        <begin position="15"/>
        <end position="216"/>
    </location>
</feature>
<dbReference type="HAMAP" id="MF_01965">
    <property type="entry name" value="NADHX_dehydratase"/>
    <property type="match status" value="1"/>
</dbReference>
<dbReference type="InterPro" id="IPR029056">
    <property type="entry name" value="Ribokinase-like"/>
</dbReference>
<feature type="binding site" evidence="17">
    <location>
        <begin position="400"/>
        <end position="404"/>
    </location>
    <ligand>
        <name>AMP</name>
        <dbReference type="ChEBI" id="CHEBI:456215"/>
    </ligand>
</feature>
<comment type="similarity">
    <text evidence="17">Belongs to the NnrD/CARKD family.</text>
</comment>
<dbReference type="GO" id="GO:0052856">
    <property type="term" value="F:NAD(P)HX epimerase activity"/>
    <property type="evidence" value="ECO:0007669"/>
    <property type="project" value="UniProtKB-UniRule"/>
</dbReference>
<keyword evidence="13" id="KW-0511">Multifunctional enzyme</keyword>
<dbReference type="GO" id="GO:0005524">
    <property type="term" value="F:ATP binding"/>
    <property type="evidence" value="ECO:0007669"/>
    <property type="project" value="UniProtKB-UniRule"/>
</dbReference>
<dbReference type="InterPro" id="IPR004443">
    <property type="entry name" value="YjeF_N_dom"/>
</dbReference>
<comment type="function">
    <text evidence="17">Catalyzes the dehydration of the S-form of NAD(P)HX at the expense of ADP, which is converted to AMP. Together with NAD(P)HX epimerase, which catalyzes the epimerization of the S- and R-forms, the enzyme allows the repair of both epimers of NAD(P)HX, a damaged form of NAD(P)H that is a result of enzymatic or heat-dependent hydration.</text>
</comment>
<gene>
    <name evidence="17" type="primary">nnrD</name>
    <name evidence="18" type="synonym">nnrE</name>
    <name evidence="22" type="ORF">HF690_02370</name>
</gene>